<name>A0A135RPB0_9PEZI</name>
<comment type="caution">
    <text evidence="2">The sequence shown here is derived from an EMBL/GenBank/DDBJ whole genome shotgun (WGS) entry which is preliminary data.</text>
</comment>
<feature type="region of interest" description="Disordered" evidence="1">
    <location>
        <begin position="127"/>
        <end position="149"/>
    </location>
</feature>
<gene>
    <name evidence="2" type="ORF">CNYM01_00347</name>
</gene>
<evidence type="ECO:0000313" key="3">
    <source>
        <dbReference type="Proteomes" id="UP000070054"/>
    </source>
</evidence>
<dbReference type="Proteomes" id="UP000070054">
    <property type="component" value="Unassembled WGS sequence"/>
</dbReference>
<feature type="non-terminal residue" evidence="2">
    <location>
        <position position="1"/>
    </location>
</feature>
<organism evidence="2 3">
    <name type="scientific">Colletotrichum nymphaeae SA-01</name>
    <dbReference type="NCBI Taxonomy" id="1460502"/>
    <lineage>
        <taxon>Eukaryota</taxon>
        <taxon>Fungi</taxon>
        <taxon>Dikarya</taxon>
        <taxon>Ascomycota</taxon>
        <taxon>Pezizomycotina</taxon>
        <taxon>Sordariomycetes</taxon>
        <taxon>Hypocreomycetidae</taxon>
        <taxon>Glomerellales</taxon>
        <taxon>Glomerellaceae</taxon>
        <taxon>Colletotrichum</taxon>
        <taxon>Colletotrichum acutatum species complex</taxon>
    </lineage>
</organism>
<sequence>RFKITNETQPEFPYQDLCQPSPRLNTYTSLGGHVAHNASKAVEYPIIPISRSRPVRCCLESIVISPSSHPIYGVHTARPWHHFWSHVTNANKWGSRGDRQADSSPLQSFNLRPLRVGDFLHEVKYSSTSEWPNGNDPYPHRESFPPQSR</sequence>
<dbReference type="EMBL" id="JEMN01001852">
    <property type="protein sequence ID" value="KXH25566.1"/>
    <property type="molecule type" value="Genomic_DNA"/>
</dbReference>
<evidence type="ECO:0000256" key="1">
    <source>
        <dbReference type="SAM" id="MobiDB-lite"/>
    </source>
</evidence>
<reference evidence="2 3" key="1">
    <citation type="submission" date="2014-02" db="EMBL/GenBank/DDBJ databases">
        <title>The genome sequence of Colletotrichum nymphaeae SA-01.</title>
        <authorList>
            <person name="Baroncelli R."/>
            <person name="Thon M.R."/>
        </authorList>
    </citation>
    <scope>NUCLEOTIDE SEQUENCE [LARGE SCALE GENOMIC DNA]</scope>
    <source>
        <strain evidence="2 3">SA-01</strain>
    </source>
</reference>
<evidence type="ECO:0000313" key="2">
    <source>
        <dbReference type="EMBL" id="KXH25566.1"/>
    </source>
</evidence>
<protein>
    <submittedName>
        <fullName evidence="2">Uncharacterized protein</fullName>
    </submittedName>
</protein>
<proteinExistence type="predicted"/>
<keyword evidence="3" id="KW-1185">Reference proteome</keyword>
<accession>A0A135RPB0</accession>
<dbReference type="AlphaFoldDB" id="A0A135RPB0"/>